<dbReference type="InterPro" id="IPR036271">
    <property type="entry name" value="Tet_transcr_reg_TetR-rel_C_sf"/>
</dbReference>
<dbReference type="GO" id="GO:0045892">
    <property type="term" value="P:negative regulation of DNA-templated transcription"/>
    <property type="evidence" value="ECO:0007669"/>
    <property type="project" value="InterPro"/>
</dbReference>
<dbReference type="Gene3D" id="1.10.357.10">
    <property type="entry name" value="Tetracycline Repressor, domain 2"/>
    <property type="match status" value="1"/>
</dbReference>
<dbReference type="InterPro" id="IPR001647">
    <property type="entry name" value="HTH_TetR"/>
</dbReference>
<dbReference type="InterPro" id="IPR009057">
    <property type="entry name" value="Homeodomain-like_sf"/>
</dbReference>
<feature type="DNA-binding region" description="H-T-H motif" evidence="4">
    <location>
        <begin position="41"/>
        <end position="60"/>
    </location>
</feature>
<dbReference type="PANTHER" id="PTHR30055">
    <property type="entry name" value="HTH-TYPE TRANSCRIPTIONAL REGULATOR RUTR"/>
    <property type="match status" value="1"/>
</dbReference>
<dbReference type="Pfam" id="PF02909">
    <property type="entry name" value="TetR_C_1"/>
    <property type="match status" value="1"/>
</dbReference>
<protein>
    <submittedName>
        <fullName evidence="6">AcrR family transcriptional regulator</fullName>
    </submittedName>
</protein>
<keyword evidence="3" id="KW-0804">Transcription</keyword>
<feature type="domain" description="HTH tetR-type" evidence="5">
    <location>
        <begin position="18"/>
        <end position="78"/>
    </location>
</feature>
<dbReference type="AlphaFoldDB" id="A0A7Y9S8F2"/>
<dbReference type="InterPro" id="IPR004111">
    <property type="entry name" value="Repressor_TetR_C"/>
</dbReference>
<dbReference type="SUPFAM" id="SSF48498">
    <property type="entry name" value="Tetracyclin repressor-like, C-terminal domain"/>
    <property type="match status" value="1"/>
</dbReference>
<organism evidence="6 7">
    <name type="scientific">Psychromicrobium silvestre</name>
    <dbReference type="NCBI Taxonomy" id="1645614"/>
    <lineage>
        <taxon>Bacteria</taxon>
        <taxon>Bacillati</taxon>
        <taxon>Actinomycetota</taxon>
        <taxon>Actinomycetes</taxon>
        <taxon>Micrococcales</taxon>
        <taxon>Micrococcaceae</taxon>
        <taxon>Psychromicrobium</taxon>
    </lineage>
</organism>
<evidence type="ECO:0000259" key="5">
    <source>
        <dbReference type="PROSITE" id="PS50977"/>
    </source>
</evidence>
<gene>
    <name evidence="6" type="ORF">FHU41_002645</name>
</gene>
<dbReference type="EMBL" id="JACBYQ010000002">
    <property type="protein sequence ID" value="NYE96395.1"/>
    <property type="molecule type" value="Genomic_DNA"/>
</dbReference>
<sequence length="236" mass="25248">MSSEQQSRSRRNRPAKPALTKQWIVEVAAQIMRAEGLEKVTMRRVAQQLDTGPASLYVYIPNTVGLHGEILDQVLGGLSLDSDGSWRQQLDRLLGDYTALLFENPGLARSALVTRPTGPNSLRLFDLLMGLLLQAGVSPGQASWGADLLILLVTATAAEHSPSRPDDVESPEEAAASSARLQATVQGLNAESYPALSQHAEVALAGTPAQRSSWAIRSVLAGITATELPNDLSHHS</sequence>
<dbReference type="InterPro" id="IPR050109">
    <property type="entry name" value="HTH-type_TetR-like_transc_reg"/>
</dbReference>
<accession>A0A7Y9S8F2</accession>
<dbReference type="GO" id="GO:0003700">
    <property type="term" value="F:DNA-binding transcription factor activity"/>
    <property type="evidence" value="ECO:0007669"/>
    <property type="project" value="TreeGrafter"/>
</dbReference>
<evidence type="ECO:0000256" key="2">
    <source>
        <dbReference type="ARBA" id="ARBA00023125"/>
    </source>
</evidence>
<dbReference type="GO" id="GO:0000976">
    <property type="term" value="F:transcription cis-regulatory region binding"/>
    <property type="evidence" value="ECO:0007669"/>
    <property type="project" value="TreeGrafter"/>
</dbReference>
<comment type="caution">
    <text evidence="6">The sequence shown here is derived from an EMBL/GenBank/DDBJ whole genome shotgun (WGS) entry which is preliminary data.</text>
</comment>
<keyword evidence="2 4" id="KW-0238">DNA-binding</keyword>
<reference evidence="6 7" key="1">
    <citation type="submission" date="2020-07" db="EMBL/GenBank/DDBJ databases">
        <title>Sequencing the genomes of 1000 actinobacteria strains.</title>
        <authorList>
            <person name="Klenk H.-P."/>
        </authorList>
    </citation>
    <scope>NUCLEOTIDE SEQUENCE [LARGE SCALE GENOMIC DNA]</scope>
    <source>
        <strain evidence="6 7">DSM 102047</strain>
    </source>
</reference>
<evidence type="ECO:0000256" key="4">
    <source>
        <dbReference type="PROSITE-ProRule" id="PRU00335"/>
    </source>
</evidence>
<evidence type="ECO:0000256" key="3">
    <source>
        <dbReference type="ARBA" id="ARBA00023163"/>
    </source>
</evidence>
<keyword evidence="1" id="KW-0805">Transcription regulation</keyword>
<evidence type="ECO:0000313" key="7">
    <source>
        <dbReference type="Proteomes" id="UP000521748"/>
    </source>
</evidence>
<evidence type="ECO:0000256" key="1">
    <source>
        <dbReference type="ARBA" id="ARBA00023015"/>
    </source>
</evidence>
<dbReference type="PROSITE" id="PS50977">
    <property type="entry name" value="HTH_TETR_2"/>
    <property type="match status" value="1"/>
</dbReference>
<proteinExistence type="predicted"/>
<name>A0A7Y9S8F2_9MICC</name>
<dbReference type="Pfam" id="PF00440">
    <property type="entry name" value="TetR_N"/>
    <property type="match status" value="1"/>
</dbReference>
<dbReference type="PANTHER" id="PTHR30055:SF151">
    <property type="entry name" value="TRANSCRIPTIONAL REGULATORY PROTEIN"/>
    <property type="match status" value="1"/>
</dbReference>
<keyword evidence="7" id="KW-1185">Reference proteome</keyword>
<evidence type="ECO:0000313" key="6">
    <source>
        <dbReference type="EMBL" id="NYE96395.1"/>
    </source>
</evidence>
<dbReference type="Proteomes" id="UP000521748">
    <property type="component" value="Unassembled WGS sequence"/>
</dbReference>
<dbReference type="RefSeq" id="WP_179390054.1">
    <property type="nucleotide sequence ID" value="NZ_JACBYQ010000002.1"/>
</dbReference>
<dbReference type="SUPFAM" id="SSF46689">
    <property type="entry name" value="Homeodomain-like"/>
    <property type="match status" value="1"/>
</dbReference>